<evidence type="ECO:0000313" key="2">
    <source>
        <dbReference type="EMBL" id="TYO64034.1"/>
    </source>
</evidence>
<organism evidence="2 3">
    <name type="scientific">Bradyrhizobium hipponense</name>
    <dbReference type="NCBI Taxonomy" id="2605638"/>
    <lineage>
        <taxon>Bacteria</taxon>
        <taxon>Pseudomonadati</taxon>
        <taxon>Pseudomonadota</taxon>
        <taxon>Alphaproteobacteria</taxon>
        <taxon>Hyphomicrobiales</taxon>
        <taxon>Nitrobacteraceae</taxon>
        <taxon>Bradyrhizobium</taxon>
    </lineage>
</organism>
<proteinExistence type="inferred from homology"/>
<gene>
    <name evidence="2" type="ORF">FXV83_24315</name>
</gene>
<dbReference type="Pfam" id="PF03401">
    <property type="entry name" value="TctC"/>
    <property type="match status" value="1"/>
</dbReference>
<comment type="similarity">
    <text evidence="1">Belongs to the UPF0065 (bug) family.</text>
</comment>
<evidence type="ECO:0000313" key="3">
    <source>
        <dbReference type="Proteomes" id="UP000324797"/>
    </source>
</evidence>
<dbReference type="Gene3D" id="3.40.190.150">
    <property type="entry name" value="Bordetella uptake gene, domain 1"/>
    <property type="match status" value="1"/>
</dbReference>
<dbReference type="InterPro" id="IPR005064">
    <property type="entry name" value="BUG"/>
</dbReference>
<name>A0A5S4YKA1_9BRAD</name>
<reference evidence="2 3" key="1">
    <citation type="submission" date="2019-08" db="EMBL/GenBank/DDBJ databases">
        <title>Bradyrhizobium hipponensis sp. nov., a rhizobium isolated from a Lupinus angustifolius root nodule in Tunisia.</title>
        <authorList>
            <person name="Off K."/>
            <person name="Rejili M."/>
            <person name="Mars M."/>
            <person name="Brachmann A."/>
            <person name="Marin M."/>
        </authorList>
    </citation>
    <scope>NUCLEOTIDE SEQUENCE [LARGE SCALE GENOMIC DNA]</scope>
    <source>
        <strain evidence="3">aSej3</strain>
    </source>
</reference>
<sequence length="339" mass="36772">MPCVSQAFDAKWKRRREVNMRLIWIAIAAAAMLAGPAAGQQWPARNVKLIVPYPAGGNVDSAARIIADKLQEKLGQPFIIENKAGAGGMIAGEAFAKSAPDGYTLFVGANGPVLFATEINKRDAYSWKKDFLPISTISMTPLVLEVHPSVQATTFKEFVDLAKREPGKLTMASPGPGTTNHLLSELMQSSLELQWVTAHYRGNAPAINDLLGGQVQFAFDQLSVSLQHIKAGLFRALAVTSPHRLKSLPDVPTFAELGYKDFDGQTFTGLFAPAGTPAPIVDKLHETLTAILKDPAVADKFEKLGAEAVAMTPEEFRAYLEHEDAKWIPVVRKANIKAD</sequence>
<keyword evidence="3" id="KW-1185">Reference proteome</keyword>
<dbReference type="PIRSF" id="PIRSF017082">
    <property type="entry name" value="YflP"/>
    <property type="match status" value="1"/>
</dbReference>
<dbReference type="CDD" id="cd07012">
    <property type="entry name" value="PBP2_Bug_TTT"/>
    <property type="match status" value="1"/>
</dbReference>
<comment type="caution">
    <text evidence="2">The sequence shown here is derived from an EMBL/GenBank/DDBJ whole genome shotgun (WGS) entry which is preliminary data.</text>
</comment>
<dbReference type="SUPFAM" id="SSF53850">
    <property type="entry name" value="Periplasmic binding protein-like II"/>
    <property type="match status" value="1"/>
</dbReference>
<dbReference type="PANTHER" id="PTHR42928">
    <property type="entry name" value="TRICARBOXYLATE-BINDING PROTEIN"/>
    <property type="match status" value="1"/>
</dbReference>
<dbReference type="EMBL" id="VSTH01000081">
    <property type="protein sequence ID" value="TYO64034.1"/>
    <property type="molecule type" value="Genomic_DNA"/>
</dbReference>
<evidence type="ECO:0000256" key="1">
    <source>
        <dbReference type="ARBA" id="ARBA00006987"/>
    </source>
</evidence>
<dbReference type="PANTHER" id="PTHR42928:SF5">
    <property type="entry name" value="BLR1237 PROTEIN"/>
    <property type="match status" value="1"/>
</dbReference>
<dbReference type="Gene3D" id="3.40.190.10">
    <property type="entry name" value="Periplasmic binding protein-like II"/>
    <property type="match status" value="1"/>
</dbReference>
<accession>A0A5S4YKA1</accession>
<protein>
    <submittedName>
        <fullName evidence="2">Tripartite tricarboxylate transporter substrate binding protein</fullName>
    </submittedName>
</protein>
<dbReference type="InterPro" id="IPR042100">
    <property type="entry name" value="Bug_dom1"/>
</dbReference>
<dbReference type="AlphaFoldDB" id="A0A5S4YKA1"/>
<dbReference type="Proteomes" id="UP000324797">
    <property type="component" value="Unassembled WGS sequence"/>
</dbReference>